<reference evidence="2 3" key="1">
    <citation type="journal article" date="2018" name="Mol. Plant">
        <title>The genome of Artemisia annua provides insight into the evolution of Asteraceae family and artemisinin biosynthesis.</title>
        <authorList>
            <person name="Shen Q."/>
            <person name="Zhang L."/>
            <person name="Liao Z."/>
            <person name="Wang S."/>
            <person name="Yan T."/>
            <person name="Shi P."/>
            <person name="Liu M."/>
            <person name="Fu X."/>
            <person name="Pan Q."/>
            <person name="Wang Y."/>
            <person name="Lv Z."/>
            <person name="Lu X."/>
            <person name="Zhang F."/>
            <person name="Jiang W."/>
            <person name="Ma Y."/>
            <person name="Chen M."/>
            <person name="Hao X."/>
            <person name="Li L."/>
            <person name="Tang Y."/>
            <person name="Lv G."/>
            <person name="Zhou Y."/>
            <person name="Sun X."/>
            <person name="Brodelius P.E."/>
            <person name="Rose J.K.C."/>
            <person name="Tang K."/>
        </authorList>
    </citation>
    <scope>NUCLEOTIDE SEQUENCE [LARGE SCALE GENOMIC DNA]</scope>
    <source>
        <strain evidence="3">cv. Huhao1</strain>
        <tissue evidence="2">Leaf</tissue>
    </source>
</reference>
<evidence type="ECO:0000313" key="3">
    <source>
        <dbReference type="Proteomes" id="UP000245207"/>
    </source>
</evidence>
<evidence type="ECO:0000259" key="1">
    <source>
        <dbReference type="Pfam" id="PF13966"/>
    </source>
</evidence>
<accession>A0A2U1M2E0</accession>
<comment type="caution">
    <text evidence="2">The sequence shown here is derived from an EMBL/GenBank/DDBJ whole genome shotgun (WGS) entry which is preliminary data.</text>
</comment>
<feature type="domain" description="Reverse transcriptase zinc-binding" evidence="1">
    <location>
        <begin position="28"/>
        <end position="84"/>
    </location>
</feature>
<organism evidence="2 3">
    <name type="scientific">Artemisia annua</name>
    <name type="common">Sweet wormwood</name>
    <dbReference type="NCBI Taxonomy" id="35608"/>
    <lineage>
        <taxon>Eukaryota</taxon>
        <taxon>Viridiplantae</taxon>
        <taxon>Streptophyta</taxon>
        <taxon>Embryophyta</taxon>
        <taxon>Tracheophyta</taxon>
        <taxon>Spermatophyta</taxon>
        <taxon>Magnoliopsida</taxon>
        <taxon>eudicotyledons</taxon>
        <taxon>Gunneridae</taxon>
        <taxon>Pentapetalae</taxon>
        <taxon>asterids</taxon>
        <taxon>campanulids</taxon>
        <taxon>Asterales</taxon>
        <taxon>Asteraceae</taxon>
        <taxon>Asteroideae</taxon>
        <taxon>Anthemideae</taxon>
        <taxon>Artemisiinae</taxon>
        <taxon>Artemisia</taxon>
    </lineage>
</organism>
<dbReference type="AlphaFoldDB" id="A0A2U1M2E0"/>
<sequence length="129" mass="15259">MDSWFRKRFHGEEFIQIIDLSLLESYHSDQKFTWYAWLPQKINIFAWRAFNDRLPLLVNLANRGLDPEDSDHLLIRCPRIITIWRKVFSWWKIDFPSNISLAFIASSSSCFPLNKHSAKVFQGVCLIAL</sequence>
<name>A0A2U1M2E0_ARTAN</name>
<dbReference type="Pfam" id="PF13966">
    <property type="entry name" value="zf-RVT"/>
    <property type="match status" value="1"/>
</dbReference>
<dbReference type="Proteomes" id="UP000245207">
    <property type="component" value="Unassembled WGS sequence"/>
</dbReference>
<proteinExistence type="predicted"/>
<evidence type="ECO:0000313" key="2">
    <source>
        <dbReference type="EMBL" id="PWA55370.1"/>
    </source>
</evidence>
<protein>
    <recommendedName>
        <fullName evidence="1">Reverse transcriptase zinc-binding domain-containing protein</fullName>
    </recommendedName>
</protein>
<gene>
    <name evidence="2" type="ORF">CTI12_AA428340</name>
</gene>
<dbReference type="EMBL" id="PKPP01006774">
    <property type="protein sequence ID" value="PWA55370.1"/>
    <property type="molecule type" value="Genomic_DNA"/>
</dbReference>
<keyword evidence="3" id="KW-1185">Reference proteome</keyword>
<dbReference type="InterPro" id="IPR026960">
    <property type="entry name" value="RVT-Znf"/>
</dbReference>